<sequence length="601" mass="66149">MDDLSSQPPRRLWTDPIPCNCQVLNYLYTDPTVQATITQSRKSENQLPRPLTIVQTGNTPLIGSWSIDTRFTRGSRSRSGSNSHSRSGSGYSPRDHRDRNVGPVDLQLRTEHGEISAAFSVVGREFHGTDCDRANLDVQSIHGNIDVRVSRDAEYRFRLTASSDTGRVVIALPPDFVGTITHGERTSFSARAFRLVRLGATAATMPTNWLNRPRSRSGSLSNSKVSSNSRGVGNNRSSGSELVTTRGMRHLSVERDGTLRASDAVEVRAGRNVRIIVSGEPTWHANPLVARVMGLKRRVAVAEANAFLRWRHEKQREYCSPLPGVIDWCVFGAGQTHAVADVSQYQAMSSQQWPRKQSLPKSDIFPIQQGTGPNSPRPDLSCFRASGSTPDGCVRGLVDVTCLIEPVLPRILAPHDLPSNMITPPGLTVPMNEEKNIQITEKANKSIVGLWRIGSRASWSDEPEEHPSSSNIKLRTEKGAIDAHVVVTSYARDDRPQVDVSTTTGPLTIRMTRTENSRFDLRAESHSGAITVYLPTDFHGVIMYRSRHLATFSRLAASLRGVTMTSAPIGCDGEVDCDNTMEVIYSDRAMCCDEIPKGEPS</sequence>
<proteinExistence type="predicted"/>
<dbReference type="Pfam" id="PF24016">
    <property type="entry name" value="DUF7330"/>
    <property type="match status" value="2"/>
</dbReference>
<evidence type="ECO:0000313" key="3">
    <source>
        <dbReference type="EMBL" id="ELU44017.1"/>
    </source>
</evidence>
<dbReference type="AlphaFoldDB" id="L8X4I0"/>
<evidence type="ECO:0000259" key="2">
    <source>
        <dbReference type="Pfam" id="PF24016"/>
    </source>
</evidence>
<feature type="domain" description="DUF7330" evidence="2">
    <location>
        <begin position="464"/>
        <end position="548"/>
    </location>
</feature>
<organism evidence="3 4">
    <name type="scientific">Thanatephorus cucumeris (strain AG1-IA)</name>
    <name type="common">Rice sheath blight fungus</name>
    <name type="synonym">Rhizoctonia solani</name>
    <dbReference type="NCBI Taxonomy" id="983506"/>
    <lineage>
        <taxon>Eukaryota</taxon>
        <taxon>Fungi</taxon>
        <taxon>Dikarya</taxon>
        <taxon>Basidiomycota</taxon>
        <taxon>Agaricomycotina</taxon>
        <taxon>Agaricomycetes</taxon>
        <taxon>Cantharellales</taxon>
        <taxon>Ceratobasidiaceae</taxon>
        <taxon>Rhizoctonia</taxon>
        <taxon>Rhizoctonia solani AG-1</taxon>
    </lineage>
</organism>
<accession>L8X4I0</accession>
<evidence type="ECO:0000313" key="4">
    <source>
        <dbReference type="Proteomes" id="UP000011668"/>
    </source>
</evidence>
<keyword evidence="4" id="KW-1185">Reference proteome</keyword>
<feature type="compositionally biased region" description="Low complexity" evidence="1">
    <location>
        <begin position="216"/>
        <end position="240"/>
    </location>
</feature>
<dbReference type="HOGENOM" id="CLU_454302_0_0_1"/>
<dbReference type="InterPro" id="IPR055754">
    <property type="entry name" value="DUF7330"/>
</dbReference>
<evidence type="ECO:0000256" key="1">
    <source>
        <dbReference type="SAM" id="MobiDB-lite"/>
    </source>
</evidence>
<feature type="region of interest" description="Disordered" evidence="1">
    <location>
        <begin position="207"/>
        <end position="246"/>
    </location>
</feature>
<reference evidence="3 4" key="1">
    <citation type="journal article" date="2013" name="Nat. Commun.">
        <title>The evolution and pathogenic mechanisms of the rice sheath blight pathogen.</title>
        <authorList>
            <person name="Zheng A."/>
            <person name="Lin R."/>
            <person name="Xu L."/>
            <person name="Qin P."/>
            <person name="Tang C."/>
            <person name="Ai P."/>
            <person name="Zhang D."/>
            <person name="Liu Y."/>
            <person name="Sun Z."/>
            <person name="Feng H."/>
            <person name="Wang Y."/>
            <person name="Chen Y."/>
            <person name="Liang X."/>
            <person name="Fu R."/>
            <person name="Li Q."/>
            <person name="Zhang J."/>
            <person name="Yu X."/>
            <person name="Xie Z."/>
            <person name="Ding L."/>
            <person name="Guan P."/>
            <person name="Tang J."/>
            <person name="Liang Y."/>
            <person name="Wang S."/>
            <person name="Deng Q."/>
            <person name="Li S."/>
            <person name="Zhu J."/>
            <person name="Wang L."/>
            <person name="Liu H."/>
            <person name="Li P."/>
        </authorList>
    </citation>
    <scope>NUCLEOTIDE SEQUENCE [LARGE SCALE GENOMIC DNA]</scope>
    <source>
        <strain evidence="4">AG-1 IA</strain>
    </source>
</reference>
<feature type="region of interest" description="Disordered" evidence="1">
    <location>
        <begin position="72"/>
        <end position="101"/>
    </location>
</feature>
<protein>
    <recommendedName>
        <fullName evidence="2">DUF7330 domain-containing protein</fullName>
    </recommendedName>
</protein>
<dbReference type="OrthoDB" id="3177929at2759"/>
<gene>
    <name evidence="3" type="ORF">AG1IA_01960</name>
</gene>
<feature type="compositionally biased region" description="Low complexity" evidence="1">
    <location>
        <begin position="77"/>
        <end position="92"/>
    </location>
</feature>
<feature type="domain" description="DUF7330" evidence="2">
    <location>
        <begin position="105"/>
        <end position="183"/>
    </location>
</feature>
<comment type="caution">
    <text evidence="3">The sequence shown here is derived from an EMBL/GenBank/DDBJ whole genome shotgun (WGS) entry which is preliminary data.</text>
</comment>
<name>L8X4I0_THACA</name>
<dbReference type="Proteomes" id="UP000011668">
    <property type="component" value="Unassembled WGS sequence"/>
</dbReference>
<dbReference type="EMBL" id="AFRT01000450">
    <property type="protein sequence ID" value="ELU44017.1"/>
    <property type="molecule type" value="Genomic_DNA"/>
</dbReference>